<protein>
    <recommendedName>
        <fullName evidence="1">DUF218 domain-containing protein</fullName>
    </recommendedName>
</protein>
<dbReference type="GO" id="GO:0005886">
    <property type="term" value="C:plasma membrane"/>
    <property type="evidence" value="ECO:0007669"/>
    <property type="project" value="TreeGrafter"/>
</dbReference>
<name>A0A9W9ZVL0_9CNID</name>
<dbReference type="OrthoDB" id="10055554at2759"/>
<evidence type="ECO:0000313" key="3">
    <source>
        <dbReference type="Proteomes" id="UP001163046"/>
    </source>
</evidence>
<dbReference type="InterPro" id="IPR003848">
    <property type="entry name" value="DUF218"/>
</dbReference>
<dbReference type="Gene3D" id="3.40.50.620">
    <property type="entry name" value="HUPs"/>
    <property type="match status" value="1"/>
</dbReference>
<accession>A0A9W9ZVL0</accession>
<dbReference type="InterPro" id="IPR051599">
    <property type="entry name" value="Cell_Envelope_Assoc"/>
</dbReference>
<dbReference type="PANTHER" id="PTHR30336">
    <property type="entry name" value="INNER MEMBRANE PROTEIN, PROBABLE PERMEASE"/>
    <property type="match status" value="1"/>
</dbReference>
<sequence>MEEKIWQQADNPTDIIIVHGSRTNEDGSPTEMLKSRINRAAELYTSLKQQNIDCRVIVTGYQAPDQQVVTEASAMEKYAVDNNLIDSEHIIKEEQASSTAENAYYGRIIVDQYDASNVHVVTSQCIWREQRNFLRSSTRQTFTMWNFTTALMIWMTRRGKIEKTEKKSIFRS</sequence>
<gene>
    <name evidence="2" type="ORF">OS493_036929</name>
</gene>
<dbReference type="Proteomes" id="UP001163046">
    <property type="component" value="Unassembled WGS sequence"/>
</dbReference>
<dbReference type="EMBL" id="MU825461">
    <property type="protein sequence ID" value="KAJ7388562.1"/>
    <property type="molecule type" value="Genomic_DNA"/>
</dbReference>
<dbReference type="CDD" id="cd06259">
    <property type="entry name" value="YdcF-like"/>
    <property type="match status" value="1"/>
</dbReference>
<dbReference type="AlphaFoldDB" id="A0A9W9ZVL0"/>
<keyword evidence="3" id="KW-1185">Reference proteome</keyword>
<comment type="caution">
    <text evidence="2">The sequence shown here is derived from an EMBL/GenBank/DDBJ whole genome shotgun (WGS) entry which is preliminary data.</text>
</comment>
<dbReference type="InterPro" id="IPR014729">
    <property type="entry name" value="Rossmann-like_a/b/a_fold"/>
</dbReference>
<organism evidence="2 3">
    <name type="scientific">Desmophyllum pertusum</name>
    <dbReference type="NCBI Taxonomy" id="174260"/>
    <lineage>
        <taxon>Eukaryota</taxon>
        <taxon>Metazoa</taxon>
        <taxon>Cnidaria</taxon>
        <taxon>Anthozoa</taxon>
        <taxon>Hexacorallia</taxon>
        <taxon>Scleractinia</taxon>
        <taxon>Caryophylliina</taxon>
        <taxon>Caryophylliidae</taxon>
        <taxon>Desmophyllum</taxon>
    </lineage>
</organism>
<proteinExistence type="predicted"/>
<reference evidence="2" key="1">
    <citation type="submission" date="2023-01" db="EMBL/GenBank/DDBJ databases">
        <title>Genome assembly of the deep-sea coral Lophelia pertusa.</title>
        <authorList>
            <person name="Herrera S."/>
            <person name="Cordes E."/>
        </authorList>
    </citation>
    <scope>NUCLEOTIDE SEQUENCE</scope>
    <source>
        <strain evidence="2">USNM1676648</strain>
        <tissue evidence="2">Polyp</tissue>
    </source>
</reference>
<evidence type="ECO:0000313" key="2">
    <source>
        <dbReference type="EMBL" id="KAJ7388562.1"/>
    </source>
</evidence>
<dbReference type="Pfam" id="PF02698">
    <property type="entry name" value="DUF218"/>
    <property type="match status" value="1"/>
</dbReference>
<dbReference type="PANTHER" id="PTHR30336:SF20">
    <property type="entry name" value="DUF218 DOMAIN-CONTAINING PROTEIN"/>
    <property type="match status" value="1"/>
</dbReference>
<feature type="domain" description="DUF218" evidence="1">
    <location>
        <begin position="14"/>
        <end position="125"/>
    </location>
</feature>
<evidence type="ECO:0000259" key="1">
    <source>
        <dbReference type="Pfam" id="PF02698"/>
    </source>
</evidence>